<evidence type="ECO:0000256" key="1">
    <source>
        <dbReference type="SAM" id="Phobius"/>
    </source>
</evidence>
<proteinExistence type="predicted"/>
<dbReference type="InterPro" id="IPR007313">
    <property type="entry name" value="FxsA"/>
</dbReference>
<dbReference type="PANTHER" id="PTHR35335:SF1">
    <property type="entry name" value="UPF0716 PROTEIN FXSA"/>
    <property type="match status" value="1"/>
</dbReference>
<evidence type="ECO:0000313" key="2">
    <source>
        <dbReference type="EMBL" id="MBR7553806.1"/>
    </source>
</evidence>
<organism evidence="2 3">
    <name type="scientific">Allobacillus saliphilus</name>
    <dbReference type="NCBI Taxonomy" id="2912308"/>
    <lineage>
        <taxon>Bacteria</taxon>
        <taxon>Bacillati</taxon>
        <taxon>Bacillota</taxon>
        <taxon>Bacilli</taxon>
        <taxon>Bacillales</taxon>
        <taxon>Bacillaceae</taxon>
        <taxon>Allobacillus</taxon>
    </lineage>
</organism>
<sequence>MFRLLFLLIVVFSVIEIAIFVWLGNVTSIWFVLIGIILTGIAGAFLAKWQGISTLNSARQAMANRRMPKDEIFDGIAILIGAVLLFTPGFLTDLIGFLLLIPTTRRPFKLWAQAQLLSMIKKGSVKRFHIYRR</sequence>
<keyword evidence="3" id="KW-1185">Reference proteome</keyword>
<comment type="caution">
    <text evidence="2">The sequence shown here is derived from an EMBL/GenBank/DDBJ whole genome shotgun (WGS) entry which is preliminary data.</text>
</comment>
<dbReference type="RefSeq" id="WP_212369485.1">
    <property type="nucleotide sequence ID" value="NZ_JAGSIE010000016.1"/>
</dbReference>
<feature type="transmembrane region" description="Helical" evidence="1">
    <location>
        <begin position="29"/>
        <end position="51"/>
    </location>
</feature>
<keyword evidence="1" id="KW-0472">Membrane</keyword>
<dbReference type="PANTHER" id="PTHR35335">
    <property type="entry name" value="UPF0716 PROTEIN FXSA"/>
    <property type="match status" value="1"/>
</dbReference>
<gene>
    <name evidence="2" type="ORF">KC820_06495</name>
</gene>
<feature type="transmembrane region" description="Helical" evidence="1">
    <location>
        <begin position="5"/>
        <end position="23"/>
    </location>
</feature>
<name>A0A941CVD3_9BACI</name>
<dbReference type="GO" id="GO:0016020">
    <property type="term" value="C:membrane"/>
    <property type="evidence" value="ECO:0007669"/>
    <property type="project" value="InterPro"/>
</dbReference>
<dbReference type="EMBL" id="JAGSIE010000016">
    <property type="protein sequence ID" value="MBR7553806.1"/>
    <property type="molecule type" value="Genomic_DNA"/>
</dbReference>
<evidence type="ECO:0000313" key="3">
    <source>
        <dbReference type="Proteomes" id="UP000675431"/>
    </source>
</evidence>
<dbReference type="Pfam" id="PF04186">
    <property type="entry name" value="FxsA"/>
    <property type="match status" value="1"/>
</dbReference>
<protein>
    <submittedName>
        <fullName evidence="2">FxsA family protein</fullName>
    </submittedName>
</protein>
<dbReference type="NCBIfam" id="NF008528">
    <property type="entry name" value="PRK11463.1-2"/>
    <property type="match status" value="1"/>
</dbReference>
<keyword evidence="1" id="KW-0812">Transmembrane</keyword>
<accession>A0A941CVD3</accession>
<dbReference type="Proteomes" id="UP000675431">
    <property type="component" value="Unassembled WGS sequence"/>
</dbReference>
<keyword evidence="1" id="KW-1133">Transmembrane helix</keyword>
<dbReference type="AlphaFoldDB" id="A0A941CVD3"/>
<reference evidence="2 3" key="1">
    <citation type="submission" date="2021-04" db="EMBL/GenBank/DDBJ databases">
        <title>Allobacillus sp. nov. SKP8-2 isolated from shrimp paste.</title>
        <authorList>
            <person name="Tanasupawat S."/>
            <person name="Yiamsombat S."/>
            <person name="Kanchanasin P."/>
            <person name="Kuncharoen N."/>
        </authorList>
    </citation>
    <scope>NUCLEOTIDE SEQUENCE [LARGE SCALE GENOMIC DNA]</scope>
    <source>
        <strain evidence="2 3">SKP8-2</strain>
    </source>
</reference>
<feature type="transmembrane region" description="Helical" evidence="1">
    <location>
        <begin position="72"/>
        <end position="101"/>
    </location>
</feature>